<keyword evidence="10 12" id="KW-0275">Fatty acid biosynthesis</keyword>
<evidence type="ECO:0000313" key="15">
    <source>
        <dbReference type="Proteomes" id="UP000193685"/>
    </source>
</evidence>
<evidence type="ECO:0000256" key="13">
    <source>
        <dbReference type="SAM" id="MobiDB-lite"/>
    </source>
</evidence>
<dbReference type="GO" id="GO:0034626">
    <property type="term" value="P:fatty acid elongation, polyunsaturated fatty acid"/>
    <property type="evidence" value="ECO:0007669"/>
    <property type="project" value="TreeGrafter"/>
</dbReference>
<dbReference type="RefSeq" id="XP_040722150.1">
    <property type="nucleotide sequence ID" value="XM_040870204.1"/>
</dbReference>
<reference evidence="14 15" key="1">
    <citation type="submission" date="2016-07" db="EMBL/GenBank/DDBJ databases">
        <title>Pervasive Adenine N6-methylation of Active Genes in Fungi.</title>
        <authorList>
            <consortium name="DOE Joint Genome Institute"/>
            <person name="Mondo S.J."/>
            <person name="Dannebaum R.O."/>
            <person name="Kuo R.C."/>
            <person name="Labutti K."/>
            <person name="Haridas S."/>
            <person name="Kuo A."/>
            <person name="Salamov A."/>
            <person name="Ahrendt S.R."/>
            <person name="Lipzen A."/>
            <person name="Sullivan W."/>
            <person name="Andreopoulos W.B."/>
            <person name="Clum A."/>
            <person name="Lindquist E."/>
            <person name="Daum C."/>
            <person name="Ramamoorthy G.K."/>
            <person name="Gryganskyi A."/>
            <person name="Culley D."/>
            <person name="Magnuson J.K."/>
            <person name="James T.Y."/>
            <person name="O'Malley M.A."/>
            <person name="Stajich J.E."/>
            <person name="Spatafora J.W."/>
            <person name="Visel A."/>
            <person name="Grigoriev I.V."/>
        </authorList>
    </citation>
    <scope>NUCLEOTIDE SEQUENCE [LARGE SCALE GENOMIC DNA]</scope>
    <source>
        <strain evidence="14 15">12-1054</strain>
    </source>
</reference>
<feature type="transmembrane region" description="Helical" evidence="12">
    <location>
        <begin position="154"/>
        <end position="173"/>
    </location>
</feature>
<proteinExistence type="inferred from homology"/>
<dbReference type="GO" id="GO:0005789">
    <property type="term" value="C:endoplasmic reticulum membrane"/>
    <property type="evidence" value="ECO:0007669"/>
    <property type="project" value="TreeGrafter"/>
</dbReference>
<evidence type="ECO:0000256" key="4">
    <source>
        <dbReference type="ARBA" id="ARBA00022679"/>
    </source>
</evidence>
<evidence type="ECO:0000256" key="1">
    <source>
        <dbReference type="ARBA" id="ARBA00004141"/>
    </source>
</evidence>
<evidence type="ECO:0000256" key="9">
    <source>
        <dbReference type="ARBA" id="ARBA00023136"/>
    </source>
</evidence>
<dbReference type="Proteomes" id="UP000193685">
    <property type="component" value="Unassembled WGS sequence"/>
</dbReference>
<feature type="transmembrane region" description="Helical" evidence="12">
    <location>
        <begin position="111"/>
        <end position="133"/>
    </location>
</feature>
<dbReference type="OMA" id="LSMIVWN"/>
<dbReference type="InterPro" id="IPR030457">
    <property type="entry name" value="ELO_CS"/>
</dbReference>
<dbReference type="InterPro" id="IPR002076">
    <property type="entry name" value="ELO_fam"/>
</dbReference>
<comment type="catalytic activity">
    <reaction evidence="11">
        <text>a very-long-chain acyl-CoA + malonyl-CoA + H(+) = a very-long-chain 3-oxoacyl-CoA + CO2 + CoA</text>
        <dbReference type="Rhea" id="RHEA:32727"/>
        <dbReference type="ChEBI" id="CHEBI:15378"/>
        <dbReference type="ChEBI" id="CHEBI:16526"/>
        <dbReference type="ChEBI" id="CHEBI:57287"/>
        <dbReference type="ChEBI" id="CHEBI:57384"/>
        <dbReference type="ChEBI" id="CHEBI:90725"/>
        <dbReference type="ChEBI" id="CHEBI:90736"/>
        <dbReference type="EC" id="2.3.1.199"/>
    </reaction>
</comment>
<feature type="transmembrane region" description="Helical" evidence="12">
    <location>
        <begin position="221"/>
        <end position="243"/>
    </location>
</feature>
<evidence type="ECO:0000313" key="14">
    <source>
        <dbReference type="EMBL" id="ORY74844.1"/>
    </source>
</evidence>
<keyword evidence="8 12" id="KW-0443">Lipid metabolism</keyword>
<evidence type="ECO:0000256" key="8">
    <source>
        <dbReference type="ARBA" id="ARBA00023098"/>
    </source>
</evidence>
<dbReference type="GeneID" id="63786803"/>
<dbReference type="PROSITE" id="PS01188">
    <property type="entry name" value="ELO"/>
    <property type="match status" value="1"/>
</dbReference>
<comment type="catalytic activity">
    <reaction evidence="12">
        <text>an acyl-CoA + malonyl-CoA + H(+) = a 3-oxoacyl-CoA + CO2 + CoA</text>
        <dbReference type="Rhea" id="RHEA:50252"/>
        <dbReference type="ChEBI" id="CHEBI:15378"/>
        <dbReference type="ChEBI" id="CHEBI:16526"/>
        <dbReference type="ChEBI" id="CHEBI:57287"/>
        <dbReference type="ChEBI" id="CHEBI:57384"/>
        <dbReference type="ChEBI" id="CHEBI:58342"/>
        <dbReference type="ChEBI" id="CHEBI:90726"/>
    </reaction>
    <physiologicalReaction direction="left-to-right" evidence="12">
        <dbReference type="Rhea" id="RHEA:50253"/>
    </physiologicalReaction>
</comment>
<protein>
    <recommendedName>
        <fullName evidence="12">Elongation of fatty acids protein</fullName>
        <ecNumber evidence="12">2.3.1.-</ecNumber>
    </recommendedName>
</protein>
<keyword evidence="15" id="KW-1185">Reference proteome</keyword>
<dbReference type="EMBL" id="MCFI01000028">
    <property type="protein sequence ID" value="ORY74844.1"/>
    <property type="molecule type" value="Genomic_DNA"/>
</dbReference>
<name>A0A1Y2EU78_PROLT</name>
<dbReference type="GO" id="GO:0030148">
    <property type="term" value="P:sphingolipid biosynthetic process"/>
    <property type="evidence" value="ECO:0007669"/>
    <property type="project" value="TreeGrafter"/>
</dbReference>
<feature type="transmembrane region" description="Helical" evidence="12">
    <location>
        <begin position="77"/>
        <end position="99"/>
    </location>
</feature>
<sequence>MTSLHFPTIDRPFGFDLWSTFDSTLYTFTGFKASAFRFVPGKTPLSTWQEVVAIIIAYYVVIFSGREFMKNRPAFRLNAWFQLHNIFLTLVSGFLWALLFEQIFPIVVRRGVFYSICNVGAWTQPLVFIYYLNYITKYIELIDTMFLFLKKKPLAFLHTYHHGATAALCWTQLLGHTSVSWVPILLNLTVHVVMYFYYFLSARGIRVWWKEWVTRIQIIQFVLDLGFVYFASYTHFAIKYFPWAPTMGDCTGEEYAALMGLGILSSYLLLFISFYIRVYTKQSPKAARKAVSSGDIAIDPKFSDAVQASLEDSPKGKSTGIGATGRTRSRKA</sequence>
<accession>A0A1Y2EU78</accession>
<comment type="similarity">
    <text evidence="2 12">Belongs to the ELO family.</text>
</comment>
<dbReference type="PANTHER" id="PTHR11157">
    <property type="entry name" value="FATTY ACID ACYL TRANSFERASE-RELATED"/>
    <property type="match status" value="1"/>
</dbReference>
<dbReference type="AlphaFoldDB" id="A0A1Y2EU78"/>
<dbReference type="Pfam" id="PF01151">
    <property type="entry name" value="ELO"/>
    <property type="match status" value="1"/>
</dbReference>
<comment type="caution">
    <text evidence="14">The sequence shown here is derived from an EMBL/GenBank/DDBJ whole genome shotgun (WGS) entry which is preliminary data.</text>
</comment>
<feature type="transmembrane region" description="Helical" evidence="12">
    <location>
        <begin position="47"/>
        <end position="65"/>
    </location>
</feature>
<evidence type="ECO:0000256" key="5">
    <source>
        <dbReference type="ARBA" id="ARBA00022692"/>
    </source>
</evidence>
<feature type="transmembrane region" description="Helical" evidence="12">
    <location>
        <begin position="179"/>
        <end position="200"/>
    </location>
</feature>
<gene>
    <name evidence="14" type="ORF">BCR37DRAFT_384271</name>
</gene>
<dbReference type="OrthoDB" id="434092at2759"/>
<keyword evidence="5 12" id="KW-0812">Transmembrane</keyword>
<dbReference type="GO" id="GO:0042761">
    <property type="term" value="P:very long-chain fatty acid biosynthetic process"/>
    <property type="evidence" value="ECO:0007669"/>
    <property type="project" value="TreeGrafter"/>
</dbReference>
<comment type="subcellular location">
    <subcellularLocation>
        <location evidence="1">Membrane</location>
        <topology evidence="1">Multi-pass membrane protein</topology>
    </subcellularLocation>
</comment>
<evidence type="ECO:0000256" key="10">
    <source>
        <dbReference type="ARBA" id="ARBA00023160"/>
    </source>
</evidence>
<evidence type="ECO:0000256" key="6">
    <source>
        <dbReference type="ARBA" id="ARBA00022832"/>
    </source>
</evidence>
<keyword evidence="9 12" id="KW-0472">Membrane</keyword>
<keyword evidence="4 12" id="KW-0808">Transferase</keyword>
<keyword evidence="6 12" id="KW-0276">Fatty acid metabolism</keyword>
<feature type="transmembrane region" description="Helical" evidence="12">
    <location>
        <begin position="255"/>
        <end position="276"/>
    </location>
</feature>
<feature type="region of interest" description="Disordered" evidence="13">
    <location>
        <begin position="308"/>
        <end position="332"/>
    </location>
</feature>
<evidence type="ECO:0000256" key="3">
    <source>
        <dbReference type="ARBA" id="ARBA00022516"/>
    </source>
</evidence>
<evidence type="ECO:0000256" key="7">
    <source>
        <dbReference type="ARBA" id="ARBA00022989"/>
    </source>
</evidence>
<dbReference type="STRING" id="56484.A0A1Y2EU78"/>
<dbReference type="GO" id="GO:0019367">
    <property type="term" value="P:fatty acid elongation, saturated fatty acid"/>
    <property type="evidence" value="ECO:0007669"/>
    <property type="project" value="TreeGrafter"/>
</dbReference>
<dbReference type="PANTHER" id="PTHR11157:SF134">
    <property type="entry name" value="ELONGATION OF FATTY ACIDS PROTEIN 1-RELATED"/>
    <property type="match status" value="1"/>
</dbReference>
<dbReference type="GO" id="GO:0009922">
    <property type="term" value="F:fatty acid elongase activity"/>
    <property type="evidence" value="ECO:0007669"/>
    <property type="project" value="UniProtKB-EC"/>
</dbReference>
<organism evidence="14 15">
    <name type="scientific">Protomyces lactucae-debilis</name>
    <dbReference type="NCBI Taxonomy" id="2754530"/>
    <lineage>
        <taxon>Eukaryota</taxon>
        <taxon>Fungi</taxon>
        <taxon>Dikarya</taxon>
        <taxon>Ascomycota</taxon>
        <taxon>Taphrinomycotina</taxon>
        <taxon>Taphrinomycetes</taxon>
        <taxon>Taphrinales</taxon>
        <taxon>Protomycetaceae</taxon>
        <taxon>Protomyces</taxon>
    </lineage>
</organism>
<evidence type="ECO:0000256" key="2">
    <source>
        <dbReference type="ARBA" id="ARBA00007263"/>
    </source>
</evidence>
<keyword evidence="3 12" id="KW-0444">Lipid biosynthesis</keyword>
<evidence type="ECO:0000256" key="12">
    <source>
        <dbReference type="RuleBase" id="RU361115"/>
    </source>
</evidence>
<keyword evidence="7 12" id="KW-1133">Transmembrane helix</keyword>
<dbReference type="EC" id="2.3.1.-" evidence="12"/>
<dbReference type="GO" id="GO:0034625">
    <property type="term" value="P:fatty acid elongation, monounsaturated fatty acid"/>
    <property type="evidence" value="ECO:0007669"/>
    <property type="project" value="TreeGrafter"/>
</dbReference>
<evidence type="ECO:0000256" key="11">
    <source>
        <dbReference type="ARBA" id="ARBA00047375"/>
    </source>
</evidence>